<keyword evidence="2" id="KW-0012">Acyltransferase</keyword>
<dbReference type="RefSeq" id="WP_263593975.1">
    <property type="nucleotide sequence ID" value="NZ_CP107020.1"/>
</dbReference>
<dbReference type="Pfam" id="PF13673">
    <property type="entry name" value="Acetyltransf_10"/>
    <property type="match status" value="1"/>
</dbReference>
<evidence type="ECO:0000259" key="1">
    <source>
        <dbReference type="PROSITE" id="PS51186"/>
    </source>
</evidence>
<evidence type="ECO:0000313" key="2">
    <source>
        <dbReference type="EMBL" id="UYG16762.1"/>
    </source>
</evidence>
<dbReference type="EMBL" id="CP107020">
    <property type="protein sequence ID" value="UYG16762.1"/>
    <property type="molecule type" value="Genomic_DNA"/>
</dbReference>
<feature type="domain" description="N-acetyltransferase" evidence="1">
    <location>
        <begin position="23"/>
        <end position="171"/>
    </location>
</feature>
<dbReference type="GO" id="GO:0016746">
    <property type="term" value="F:acyltransferase activity"/>
    <property type="evidence" value="ECO:0007669"/>
    <property type="project" value="UniProtKB-KW"/>
</dbReference>
<keyword evidence="2" id="KW-0808">Transferase</keyword>
<dbReference type="Proteomes" id="UP001164305">
    <property type="component" value="Chromosome"/>
</dbReference>
<proteinExistence type="predicted"/>
<keyword evidence="3" id="KW-1185">Reference proteome</keyword>
<evidence type="ECO:0000313" key="3">
    <source>
        <dbReference type="Proteomes" id="UP001164305"/>
    </source>
</evidence>
<accession>A0ABY6G0N7</accession>
<dbReference type="EC" id="2.3.1.-" evidence="2"/>
<dbReference type="InterPro" id="IPR000182">
    <property type="entry name" value="GNAT_dom"/>
</dbReference>
<sequence length="171" mass="19079">MPSSEPRASHPSAVPSEIVVRRAPLREIDPRTLYRILQLRERVFTMEQHATDEDLDGRELEDTTILVWLEERTSEGGDGTGRVIAQARVLADRDAMRIGRVVVAGDRRRGGAGRRVMQAALDVCREQGPGLEIRIDAQAYLEQWYGSMGFETVGGIFLEAGIEHVAMVLRP</sequence>
<name>A0ABY6G0N7_9MICO</name>
<dbReference type="SUPFAM" id="SSF55729">
    <property type="entry name" value="Acyl-CoA N-acyltransferases (Nat)"/>
    <property type="match status" value="1"/>
</dbReference>
<gene>
    <name evidence="2" type="ORF">BRM3_14360</name>
</gene>
<organism evidence="2 3">
    <name type="scientific">Brachybacterium huguangmaarense</name>
    <dbReference type="NCBI Taxonomy" id="1652028"/>
    <lineage>
        <taxon>Bacteria</taxon>
        <taxon>Bacillati</taxon>
        <taxon>Actinomycetota</taxon>
        <taxon>Actinomycetes</taxon>
        <taxon>Micrococcales</taxon>
        <taxon>Dermabacteraceae</taxon>
        <taxon>Brachybacterium</taxon>
    </lineage>
</organism>
<protein>
    <submittedName>
        <fullName evidence="2">GNAT family N-acetyltransferase</fullName>
        <ecNumber evidence="2">2.3.1.-</ecNumber>
    </submittedName>
</protein>
<dbReference type="PROSITE" id="PS51186">
    <property type="entry name" value="GNAT"/>
    <property type="match status" value="1"/>
</dbReference>
<dbReference type="Gene3D" id="3.40.630.30">
    <property type="match status" value="1"/>
</dbReference>
<dbReference type="InterPro" id="IPR016181">
    <property type="entry name" value="Acyl_CoA_acyltransferase"/>
</dbReference>
<reference evidence="2" key="1">
    <citation type="submission" date="2022-10" db="EMBL/GenBank/DDBJ databases">
        <title>Whole-Genome Sequencing of Brachybacterium huguangmaarense BRM-3, Isolated from Betula schmidtii.</title>
        <authorList>
            <person name="Haam D."/>
        </authorList>
    </citation>
    <scope>NUCLEOTIDE SEQUENCE</scope>
    <source>
        <strain evidence="2">BRM-3</strain>
    </source>
</reference>